<evidence type="ECO:0000313" key="4">
    <source>
        <dbReference type="Proteomes" id="UP001472677"/>
    </source>
</evidence>
<feature type="compositionally biased region" description="Polar residues" evidence="1">
    <location>
        <begin position="305"/>
        <end position="317"/>
    </location>
</feature>
<feature type="domain" description="VQ" evidence="2">
    <location>
        <begin position="148"/>
        <end position="174"/>
    </location>
</feature>
<keyword evidence="4" id="KW-1185">Reference proteome</keyword>
<dbReference type="PANTHER" id="PTHR33179:SF58">
    <property type="entry name" value="OS08G0409500 PROTEIN"/>
    <property type="match status" value="1"/>
</dbReference>
<feature type="region of interest" description="Disordered" evidence="1">
    <location>
        <begin position="305"/>
        <end position="350"/>
    </location>
</feature>
<dbReference type="EMBL" id="JBBPBM010000006">
    <property type="protein sequence ID" value="KAK8580323.1"/>
    <property type="molecule type" value="Genomic_DNA"/>
</dbReference>
<proteinExistence type="predicted"/>
<sequence>MDSGNSSSSGGGGMQSSGGDDEEEYESRAESVPPFFNSNPISDPLVSHHQNHPPTFFDPSASFLNPLSQSQPNNSLLNLDGARPLGQRSEPNCTVDFGNLRGSCSSQGLVSQGLYPSSSSMQPRPSTKSDQKSVVKNPKKRTRASRTTPTTILTTDTMNFRAIVQEFTGIPAPPFSGSSYSRRLELFGSGSGMWSSHLESTLGSLYPLPPLAKRVKPTPIVSSSSSPFSLHPLADANIVTNTTTNNTIPACSNYVQMSSGSDLGILKQPQNMLNLQNFQSFLHPLPLHPCLNLPGFAVGSHGGSAMSSLDELSSGHGNATGAGVNDGNQDHLRPSDWNYDSGGQNSQRVE</sequence>
<protein>
    <recommendedName>
        <fullName evidence="2">VQ domain-containing protein</fullName>
    </recommendedName>
</protein>
<dbReference type="PANTHER" id="PTHR33179">
    <property type="entry name" value="VQ MOTIF-CONTAINING PROTEIN"/>
    <property type="match status" value="1"/>
</dbReference>
<evidence type="ECO:0000313" key="3">
    <source>
        <dbReference type="EMBL" id="KAK8580323.1"/>
    </source>
</evidence>
<reference evidence="3 4" key="1">
    <citation type="journal article" date="2024" name="G3 (Bethesda)">
        <title>Genome assembly of Hibiscus sabdariffa L. provides insights into metabolisms of medicinal natural products.</title>
        <authorList>
            <person name="Kim T."/>
        </authorList>
    </citation>
    <scope>NUCLEOTIDE SEQUENCE [LARGE SCALE GENOMIC DNA]</scope>
    <source>
        <strain evidence="3">TK-2024</strain>
        <tissue evidence="3">Old leaves</tissue>
    </source>
</reference>
<feature type="compositionally biased region" description="Polar residues" evidence="1">
    <location>
        <begin position="62"/>
        <end position="77"/>
    </location>
</feature>
<evidence type="ECO:0000256" key="1">
    <source>
        <dbReference type="SAM" id="MobiDB-lite"/>
    </source>
</evidence>
<feature type="compositionally biased region" description="Polar residues" evidence="1">
    <location>
        <begin position="111"/>
        <end position="126"/>
    </location>
</feature>
<dbReference type="InterPro" id="IPR008889">
    <property type="entry name" value="VQ"/>
</dbReference>
<evidence type="ECO:0000259" key="2">
    <source>
        <dbReference type="Pfam" id="PF05678"/>
    </source>
</evidence>
<accession>A0ABR2FHA4</accession>
<feature type="compositionally biased region" description="Polar residues" evidence="1">
    <location>
        <begin position="341"/>
        <end position="350"/>
    </location>
</feature>
<dbReference type="InterPro" id="IPR039609">
    <property type="entry name" value="VQ_15/22"/>
</dbReference>
<name>A0ABR2FHA4_9ROSI</name>
<feature type="region of interest" description="Disordered" evidence="1">
    <location>
        <begin position="111"/>
        <end position="148"/>
    </location>
</feature>
<dbReference type="Proteomes" id="UP001472677">
    <property type="component" value="Unassembled WGS sequence"/>
</dbReference>
<comment type="caution">
    <text evidence="3">The sequence shown here is derived from an EMBL/GenBank/DDBJ whole genome shotgun (WGS) entry which is preliminary data.</text>
</comment>
<dbReference type="Pfam" id="PF05678">
    <property type="entry name" value="VQ"/>
    <property type="match status" value="1"/>
</dbReference>
<feature type="region of interest" description="Disordered" evidence="1">
    <location>
        <begin position="1"/>
        <end position="83"/>
    </location>
</feature>
<organism evidence="3 4">
    <name type="scientific">Hibiscus sabdariffa</name>
    <name type="common">roselle</name>
    <dbReference type="NCBI Taxonomy" id="183260"/>
    <lineage>
        <taxon>Eukaryota</taxon>
        <taxon>Viridiplantae</taxon>
        <taxon>Streptophyta</taxon>
        <taxon>Embryophyta</taxon>
        <taxon>Tracheophyta</taxon>
        <taxon>Spermatophyta</taxon>
        <taxon>Magnoliopsida</taxon>
        <taxon>eudicotyledons</taxon>
        <taxon>Gunneridae</taxon>
        <taxon>Pentapetalae</taxon>
        <taxon>rosids</taxon>
        <taxon>malvids</taxon>
        <taxon>Malvales</taxon>
        <taxon>Malvaceae</taxon>
        <taxon>Malvoideae</taxon>
        <taxon>Hibiscus</taxon>
    </lineage>
</organism>
<gene>
    <name evidence="3" type="ORF">V6N12_070601</name>
</gene>